<dbReference type="AlphaFoldDB" id="A0A914DZN6"/>
<dbReference type="Proteomes" id="UP000887540">
    <property type="component" value="Unplaced"/>
</dbReference>
<dbReference type="PANTHER" id="PTHR11474:SF126">
    <property type="entry name" value="TYROSINASE-LIKE PROTEIN TYR-1-RELATED"/>
    <property type="match status" value="1"/>
</dbReference>
<feature type="domain" description="Tyrosinase copper-binding" evidence="3">
    <location>
        <begin position="81"/>
        <end position="92"/>
    </location>
</feature>
<evidence type="ECO:0000313" key="5">
    <source>
        <dbReference type="WBParaSite" id="ACRNAN_scaffold4770.g22073.t1"/>
    </source>
</evidence>
<keyword evidence="4" id="KW-1185">Reference proteome</keyword>
<sequence length="131" mass="14948">MLGNSLIQEINVTTIINNRDMLYVFGDEFTPNSTCSIRWNQRVGDGMLVEKTLESIHAGVHLYVGGIIGGDMGEFQTSVGDPVFFLLHSFLDHIWELWRQTQQNFPDETWINPYLSGEIPTLNETLWSLSK</sequence>
<keyword evidence="2" id="KW-0186">Copper</keyword>
<proteinExistence type="predicted"/>
<dbReference type="InterPro" id="IPR002227">
    <property type="entry name" value="Tyrosinase_Cu-bd"/>
</dbReference>
<accession>A0A914DZN6</accession>
<dbReference type="InterPro" id="IPR050316">
    <property type="entry name" value="Tyrosinase/Hemocyanin"/>
</dbReference>
<dbReference type="GO" id="GO:0046872">
    <property type="term" value="F:metal ion binding"/>
    <property type="evidence" value="ECO:0007669"/>
    <property type="project" value="UniProtKB-KW"/>
</dbReference>
<organism evidence="4 5">
    <name type="scientific">Acrobeloides nanus</name>
    <dbReference type="NCBI Taxonomy" id="290746"/>
    <lineage>
        <taxon>Eukaryota</taxon>
        <taxon>Metazoa</taxon>
        <taxon>Ecdysozoa</taxon>
        <taxon>Nematoda</taxon>
        <taxon>Chromadorea</taxon>
        <taxon>Rhabditida</taxon>
        <taxon>Tylenchina</taxon>
        <taxon>Cephalobomorpha</taxon>
        <taxon>Cephaloboidea</taxon>
        <taxon>Cephalobidae</taxon>
        <taxon>Acrobeloides</taxon>
    </lineage>
</organism>
<evidence type="ECO:0000313" key="4">
    <source>
        <dbReference type="Proteomes" id="UP000887540"/>
    </source>
</evidence>
<dbReference type="PRINTS" id="PR00092">
    <property type="entry name" value="TYROSINASE"/>
</dbReference>
<evidence type="ECO:0000256" key="2">
    <source>
        <dbReference type="ARBA" id="ARBA00023008"/>
    </source>
</evidence>
<dbReference type="SUPFAM" id="SSF48056">
    <property type="entry name" value="Di-copper centre-containing domain"/>
    <property type="match status" value="1"/>
</dbReference>
<dbReference type="PROSITE" id="PS00498">
    <property type="entry name" value="TYROSINASE_2"/>
    <property type="match status" value="1"/>
</dbReference>
<name>A0A914DZN6_9BILA</name>
<keyword evidence="1" id="KW-0479">Metal-binding</keyword>
<dbReference type="GO" id="GO:0016491">
    <property type="term" value="F:oxidoreductase activity"/>
    <property type="evidence" value="ECO:0007669"/>
    <property type="project" value="InterPro"/>
</dbReference>
<dbReference type="WBParaSite" id="ACRNAN_scaffold4770.g22073.t1">
    <property type="protein sequence ID" value="ACRNAN_scaffold4770.g22073.t1"/>
    <property type="gene ID" value="ACRNAN_scaffold4770.g22073"/>
</dbReference>
<evidence type="ECO:0000256" key="1">
    <source>
        <dbReference type="ARBA" id="ARBA00022723"/>
    </source>
</evidence>
<protein>
    <submittedName>
        <fullName evidence="5">Tyrosinase copper-binding domain-containing protein</fullName>
    </submittedName>
</protein>
<evidence type="ECO:0000259" key="3">
    <source>
        <dbReference type="PROSITE" id="PS00498"/>
    </source>
</evidence>
<dbReference type="Pfam" id="PF00264">
    <property type="entry name" value="Tyrosinase"/>
    <property type="match status" value="1"/>
</dbReference>
<dbReference type="InterPro" id="IPR008922">
    <property type="entry name" value="Di-copper_centre_dom_sf"/>
</dbReference>
<reference evidence="5" key="1">
    <citation type="submission" date="2022-11" db="UniProtKB">
        <authorList>
            <consortium name="WormBaseParasite"/>
        </authorList>
    </citation>
    <scope>IDENTIFICATION</scope>
</reference>
<dbReference type="PANTHER" id="PTHR11474">
    <property type="entry name" value="TYROSINASE FAMILY MEMBER"/>
    <property type="match status" value="1"/>
</dbReference>
<dbReference type="Gene3D" id="1.10.1280.10">
    <property type="entry name" value="Di-copper center containing domain from catechol oxidase"/>
    <property type="match status" value="1"/>
</dbReference>